<evidence type="ECO:0000313" key="3">
    <source>
        <dbReference type="Proteomes" id="UP001345963"/>
    </source>
</evidence>
<keyword evidence="3" id="KW-1185">Reference proteome</keyword>
<organism evidence="2 3">
    <name type="scientific">Ataeniobius toweri</name>
    <dbReference type="NCBI Taxonomy" id="208326"/>
    <lineage>
        <taxon>Eukaryota</taxon>
        <taxon>Metazoa</taxon>
        <taxon>Chordata</taxon>
        <taxon>Craniata</taxon>
        <taxon>Vertebrata</taxon>
        <taxon>Euteleostomi</taxon>
        <taxon>Actinopterygii</taxon>
        <taxon>Neopterygii</taxon>
        <taxon>Teleostei</taxon>
        <taxon>Neoteleostei</taxon>
        <taxon>Acanthomorphata</taxon>
        <taxon>Ovalentaria</taxon>
        <taxon>Atherinomorphae</taxon>
        <taxon>Cyprinodontiformes</taxon>
        <taxon>Goodeidae</taxon>
        <taxon>Ataeniobius</taxon>
    </lineage>
</organism>
<feature type="signal peptide" evidence="1">
    <location>
        <begin position="1"/>
        <end position="20"/>
    </location>
</feature>
<feature type="chain" id="PRO_5046276087" description="Secreted protein" evidence="1">
    <location>
        <begin position="21"/>
        <end position="91"/>
    </location>
</feature>
<sequence length="91" mass="10421">MGGTRFLLLMLFVGWEKSVGLNWNPVPRKTVRYQVGRGRWPLTLSLVLMEVSSCKKGVFLSIVTKCMLSMRDCCKSIQGTVDCRYMLIQEE</sequence>
<accession>A0ABU7B3K5</accession>
<dbReference type="Proteomes" id="UP001345963">
    <property type="component" value="Unassembled WGS sequence"/>
</dbReference>
<protein>
    <recommendedName>
        <fullName evidence="4">Secreted protein</fullName>
    </recommendedName>
</protein>
<evidence type="ECO:0008006" key="4">
    <source>
        <dbReference type="Google" id="ProtNLM"/>
    </source>
</evidence>
<name>A0ABU7B3K5_9TELE</name>
<reference evidence="2 3" key="1">
    <citation type="submission" date="2021-07" db="EMBL/GenBank/DDBJ databases">
        <authorList>
            <person name="Palmer J.M."/>
        </authorList>
    </citation>
    <scope>NUCLEOTIDE SEQUENCE [LARGE SCALE GENOMIC DNA]</scope>
    <source>
        <strain evidence="2 3">AT_MEX2019</strain>
        <tissue evidence="2">Muscle</tissue>
    </source>
</reference>
<keyword evidence="1" id="KW-0732">Signal</keyword>
<proteinExistence type="predicted"/>
<dbReference type="EMBL" id="JAHUTI010040155">
    <property type="protein sequence ID" value="MED6245051.1"/>
    <property type="molecule type" value="Genomic_DNA"/>
</dbReference>
<comment type="caution">
    <text evidence="2">The sequence shown here is derived from an EMBL/GenBank/DDBJ whole genome shotgun (WGS) entry which is preliminary data.</text>
</comment>
<evidence type="ECO:0000256" key="1">
    <source>
        <dbReference type="SAM" id="SignalP"/>
    </source>
</evidence>
<gene>
    <name evidence="2" type="ORF">ATANTOWER_030429</name>
</gene>
<evidence type="ECO:0000313" key="2">
    <source>
        <dbReference type="EMBL" id="MED6245051.1"/>
    </source>
</evidence>